<dbReference type="Proteomes" id="UP000502608">
    <property type="component" value="Chromosome"/>
</dbReference>
<organism evidence="4 5">
    <name type="scientific">Shewanella aestuarii</name>
    <dbReference type="NCBI Taxonomy" id="1028752"/>
    <lineage>
        <taxon>Bacteria</taxon>
        <taxon>Pseudomonadati</taxon>
        <taxon>Pseudomonadota</taxon>
        <taxon>Gammaproteobacteria</taxon>
        <taxon>Alteromonadales</taxon>
        <taxon>Shewanellaceae</taxon>
        <taxon>Shewanella</taxon>
    </lineage>
</organism>
<accession>A0A6G9QG42</accession>
<feature type="domain" description="Carbohydrate kinase PfkB" evidence="3">
    <location>
        <begin position="25"/>
        <end position="268"/>
    </location>
</feature>
<dbReference type="Pfam" id="PF00294">
    <property type="entry name" value="PfkB"/>
    <property type="match status" value="1"/>
</dbReference>
<dbReference type="GO" id="GO:0016301">
    <property type="term" value="F:kinase activity"/>
    <property type="evidence" value="ECO:0007669"/>
    <property type="project" value="UniProtKB-KW"/>
</dbReference>
<dbReference type="InterPro" id="IPR002173">
    <property type="entry name" value="Carboh/pur_kinase_PfkB_CS"/>
</dbReference>
<dbReference type="PANTHER" id="PTHR10584:SF166">
    <property type="entry name" value="RIBOKINASE"/>
    <property type="match status" value="1"/>
</dbReference>
<evidence type="ECO:0000256" key="1">
    <source>
        <dbReference type="ARBA" id="ARBA00022679"/>
    </source>
</evidence>
<dbReference type="InterPro" id="IPR029056">
    <property type="entry name" value="Ribokinase-like"/>
</dbReference>
<dbReference type="InterPro" id="IPR011611">
    <property type="entry name" value="PfkB_dom"/>
</dbReference>
<keyword evidence="2 4" id="KW-0418">Kinase</keyword>
<dbReference type="RefSeq" id="WP_167674582.1">
    <property type="nucleotide sequence ID" value="NZ_CP050313.1"/>
</dbReference>
<keyword evidence="5" id="KW-1185">Reference proteome</keyword>
<proteinExistence type="predicted"/>
<dbReference type="Gene3D" id="3.40.1190.20">
    <property type="match status" value="1"/>
</dbReference>
<dbReference type="PROSITE" id="PS00584">
    <property type="entry name" value="PFKB_KINASES_2"/>
    <property type="match status" value="1"/>
</dbReference>
<evidence type="ECO:0000313" key="5">
    <source>
        <dbReference type="Proteomes" id="UP000502608"/>
    </source>
</evidence>
<evidence type="ECO:0000313" key="4">
    <source>
        <dbReference type="EMBL" id="QIR13133.1"/>
    </source>
</evidence>
<dbReference type="SUPFAM" id="SSF53613">
    <property type="entry name" value="Ribokinase-like"/>
    <property type="match status" value="1"/>
</dbReference>
<keyword evidence="1" id="KW-0808">Transferase</keyword>
<gene>
    <name evidence="4" type="ORF">HBH39_00370</name>
</gene>
<evidence type="ECO:0000259" key="3">
    <source>
        <dbReference type="Pfam" id="PF00294"/>
    </source>
</evidence>
<dbReference type="AlphaFoldDB" id="A0A6G9QG42"/>
<name>A0A6G9QG42_9GAMM</name>
<protein>
    <submittedName>
        <fullName evidence="4">Ribokinase</fullName>
    </submittedName>
</protein>
<dbReference type="EMBL" id="CP050313">
    <property type="protein sequence ID" value="QIR13133.1"/>
    <property type="molecule type" value="Genomic_DNA"/>
</dbReference>
<sequence>MANILLLANINCDRILRLNKPLQSGCRYHYQDGGLRLGGGGANTGIGLVWAQHNVSLVSEVGNDDIGDWIVAQASTQGLDCRMVQRFEGNTCEMLLVMTPDGERTIIRPERPIFELHHQPNWQHWQAFYINTSAVGTETWAQAAINAGHTLVVAQLAKDERSRPCHILIASITDMQGRCLQHPWQFAKQICGDKLQHFIVTDGENGATVYSADGQQHVPAVPAKVVDTTGAGDNYAAGVIHGLCANKSITEAMEEGARWAALAVATPSSVPGAGLQQYLIQQGLG</sequence>
<dbReference type="PANTHER" id="PTHR10584">
    <property type="entry name" value="SUGAR KINASE"/>
    <property type="match status" value="1"/>
</dbReference>
<dbReference type="KEGG" id="saes:HBH39_00370"/>
<dbReference type="GO" id="GO:0005829">
    <property type="term" value="C:cytosol"/>
    <property type="evidence" value="ECO:0007669"/>
    <property type="project" value="TreeGrafter"/>
</dbReference>
<reference evidence="4 5" key="1">
    <citation type="submission" date="2020-03" db="EMBL/GenBank/DDBJ databases">
        <title>Complete genome sequence of Shewanella sp.</title>
        <authorList>
            <person name="Kim Y.-S."/>
            <person name="Kim S.-J."/>
            <person name="Jung H.-K."/>
            <person name="Kim K.-H."/>
        </authorList>
    </citation>
    <scope>NUCLEOTIDE SEQUENCE [LARGE SCALE GENOMIC DNA]</scope>
    <source>
        <strain evidence="4 5">PN3F2</strain>
    </source>
</reference>
<evidence type="ECO:0000256" key="2">
    <source>
        <dbReference type="ARBA" id="ARBA00022777"/>
    </source>
</evidence>